<dbReference type="AlphaFoldDB" id="A0A1I4WEI3"/>
<dbReference type="STRING" id="83765.SAMN05660284_00559"/>
<dbReference type="RefSeq" id="WP_177187752.1">
    <property type="nucleotide sequence ID" value="NZ_FOVE01000003.1"/>
</dbReference>
<reference evidence="2" key="1">
    <citation type="submission" date="2016-10" db="EMBL/GenBank/DDBJ databases">
        <authorList>
            <person name="Varghese N."/>
            <person name="Submissions S."/>
        </authorList>
    </citation>
    <scope>NUCLEOTIDE SEQUENCE [LARGE SCALE GENOMIC DNA]</scope>
    <source>
        <strain evidence="2">DSM 6150</strain>
    </source>
</reference>
<dbReference type="Pfam" id="PF08982">
    <property type="entry name" value="AtaL"/>
    <property type="match status" value="1"/>
</dbReference>
<dbReference type="InterPro" id="IPR023393">
    <property type="entry name" value="START-like_dom_sf"/>
</dbReference>
<sequence>MRYEHLVAVNDLSNPAYFSVSRAQLWRGLLLRVEQPQLFIPNVESVVFLDKTDEYLLREMRLGVLLVKDAIRLQPASTIHFVTEPGEQHRGGQLLLAIEEPEPESLFVRFSYEIPSGDDPEDSQYEDYLKEMWRQVDAECICLIRELAESGRLDGGVH</sequence>
<protein>
    <recommendedName>
        <fullName evidence="3">DUF1857 domain-containing protein</fullName>
    </recommendedName>
</protein>
<organism evidence="1 2">
    <name type="scientific">Formivibrio citricus</name>
    <dbReference type="NCBI Taxonomy" id="83765"/>
    <lineage>
        <taxon>Bacteria</taxon>
        <taxon>Pseudomonadati</taxon>
        <taxon>Pseudomonadota</taxon>
        <taxon>Betaproteobacteria</taxon>
        <taxon>Neisseriales</taxon>
        <taxon>Chitinibacteraceae</taxon>
        <taxon>Formivibrio</taxon>
    </lineage>
</organism>
<evidence type="ECO:0000313" key="1">
    <source>
        <dbReference type="EMBL" id="SFN11626.1"/>
    </source>
</evidence>
<evidence type="ECO:0000313" key="2">
    <source>
        <dbReference type="Proteomes" id="UP000242869"/>
    </source>
</evidence>
<dbReference type="Proteomes" id="UP000242869">
    <property type="component" value="Unassembled WGS sequence"/>
</dbReference>
<dbReference type="EMBL" id="FOVE01000003">
    <property type="protein sequence ID" value="SFN11626.1"/>
    <property type="molecule type" value="Genomic_DNA"/>
</dbReference>
<dbReference type="Gene3D" id="3.30.530.20">
    <property type="match status" value="1"/>
</dbReference>
<keyword evidence="2" id="KW-1185">Reference proteome</keyword>
<dbReference type="InterPro" id="IPR015075">
    <property type="entry name" value="AtaL"/>
</dbReference>
<evidence type="ECO:0008006" key="3">
    <source>
        <dbReference type="Google" id="ProtNLM"/>
    </source>
</evidence>
<gene>
    <name evidence="1" type="ORF">SAMN05660284_00559</name>
</gene>
<proteinExistence type="predicted"/>
<accession>A0A1I4WEI3</accession>
<dbReference type="SUPFAM" id="SSF55961">
    <property type="entry name" value="Bet v1-like"/>
    <property type="match status" value="1"/>
</dbReference>
<name>A0A1I4WEI3_9NEIS</name>